<evidence type="ECO:0000313" key="3">
    <source>
        <dbReference type="Proteomes" id="UP000324897"/>
    </source>
</evidence>
<organism evidence="2 3">
    <name type="scientific">Eragrostis curvula</name>
    <name type="common">weeping love grass</name>
    <dbReference type="NCBI Taxonomy" id="38414"/>
    <lineage>
        <taxon>Eukaryota</taxon>
        <taxon>Viridiplantae</taxon>
        <taxon>Streptophyta</taxon>
        <taxon>Embryophyta</taxon>
        <taxon>Tracheophyta</taxon>
        <taxon>Spermatophyta</taxon>
        <taxon>Magnoliopsida</taxon>
        <taxon>Liliopsida</taxon>
        <taxon>Poales</taxon>
        <taxon>Poaceae</taxon>
        <taxon>PACMAD clade</taxon>
        <taxon>Chloridoideae</taxon>
        <taxon>Eragrostideae</taxon>
        <taxon>Eragrostidinae</taxon>
        <taxon>Eragrostis</taxon>
    </lineage>
</organism>
<protein>
    <submittedName>
        <fullName evidence="2">Uncharacterized protein</fullName>
    </submittedName>
</protein>
<dbReference type="EMBL" id="RWGY01000009">
    <property type="protein sequence ID" value="TVU36580.1"/>
    <property type="molecule type" value="Genomic_DNA"/>
</dbReference>
<keyword evidence="3" id="KW-1185">Reference proteome</keyword>
<evidence type="ECO:0000256" key="1">
    <source>
        <dbReference type="SAM" id="MobiDB-lite"/>
    </source>
</evidence>
<name>A0A5J9VNF0_9POAL</name>
<feature type="compositionally biased region" description="Low complexity" evidence="1">
    <location>
        <begin position="10"/>
        <end position="29"/>
    </location>
</feature>
<evidence type="ECO:0000313" key="2">
    <source>
        <dbReference type="EMBL" id="TVU36580.1"/>
    </source>
</evidence>
<sequence length="118" mass="12623">MTRTRRTKRGTCAGSAATAGTRTTRSGTLAPAAAASSSCTRTASYSGSTIATRLSARYGIICRCMKRKIYTYLDQIRVINVPSLIPTAQILATLKECHFAGVTRVGGYIYVHSPSETI</sequence>
<accession>A0A5J9VNF0</accession>
<dbReference type="Gramene" id="TVU36580">
    <property type="protein sequence ID" value="TVU36580"/>
    <property type="gene ID" value="EJB05_18518"/>
</dbReference>
<comment type="caution">
    <text evidence="2">The sequence shown here is derived from an EMBL/GenBank/DDBJ whole genome shotgun (WGS) entry which is preliminary data.</text>
</comment>
<proteinExistence type="predicted"/>
<dbReference type="AlphaFoldDB" id="A0A5J9VNF0"/>
<dbReference type="Proteomes" id="UP000324897">
    <property type="component" value="Unassembled WGS sequence"/>
</dbReference>
<gene>
    <name evidence="2" type="ORF">EJB05_18518</name>
</gene>
<reference evidence="2 3" key="1">
    <citation type="journal article" date="2019" name="Sci. Rep.">
        <title>A high-quality genome of Eragrostis curvula grass provides insights into Poaceae evolution and supports new strategies to enhance forage quality.</title>
        <authorList>
            <person name="Carballo J."/>
            <person name="Santos B.A.C.M."/>
            <person name="Zappacosta D."/>
            <person name="Garbus I."/>
            <person name="Selva J.P."/>
            <person name="Gallo C.A."/>
            <person name="Diaz A."/>
            <person name="Albertini E."/>
            <person name="Caccamo M."/>
            <person name="Echenique V."/>
        </authorList>
    </citation>
    <scope>NUCLEOTIDE SEQUENCE [LARGE SCALE GENOMIC DNA]</scope>
    <source>
        <strain evidence="3">cv. Victoria</strain>
        <tissue evidence="2">Leaf</tissue>
    </source>
</reference>
<feature type="region of interest" description="Disordered" evidence="1">
    <location>
        <begin position="1"/>
        <end position="29"/>
    </location>
</feature>